<feature type="transmembrane region" description="Helical" evidence="5">
    <location>
        <begin position="192"/>
        <end position="209"/>
    </location>
</feature>
<keyword evidence="7" id="KW-1185">Reference proteome</keyword>
<evidence type="ECO:0000256" key="5">
    <source>
        <dbReference type="SAM" id="Phobius"/>
    </source>
</evidence>
<sequence length="223" mass="26666">MKLLEKQLWHFLSLALLLLGIYVTLKIDKEILFGSLWNVKTKAWFLWAVSIPIVHQVYVLICWRSELYYNSLTKIIGKHAFKIYLIDFFILFAIRIVFLIFLANSNRYTFNLNNYVKSVLIFIISVISIYAFYSVKRYFGFKRAAGLDHFDVEVRKLPLVKKGIFKYTRNGMYTYAFLAFYLPGLFYESKAAILVALFSHIYIWVHYYFTEKPDMNYIYQNKY</sequence>
<dbReference type="Gene3D" id="1.20.120.1630">
    <property type="match status" value="1"/>
</dbReference>
<accession>A0ABU3UA45</accession>
<evidence type="ECO:0000256" key="2">
    <source>
        <dbReference type="ARBA" id="ARBA00022692"/>
    </source>
</evidence>
<protein>
    <submittedName>
        <fullName evidence="6">Methyltransferase</fullName>
    </submittedName>
</protein>
<dbReference type="EMBL" id="JAWHTF010000009">
    <property type="protein sequence ID" value="MDU8887186.1"/>
    <property type="molecule type" value="Genomic_DNA"/>
</dbReference>
<evidence type="ECO:0000313" key="7">
    <source>
        <dbReference type="Proteomes" id="UP001268651"/>
    </source>
</evidence>
<evidence type="ECO:0000256" key="4">
    <source>
        <dbReference type="ARBA" id="ARBA00023136"/>
    </source>
</evidence>
<proteinExistence type="predicted"/>
<dbReference type="GO" id="GO:0008168">
    <property type="term" value="F:methyltransferase activity"/>
    <property type="evidence" value="ECO:0007669"/>
    <property type="project" value="UniProtKB-KW"/>
</dbReference>
<feature type="transmembrane region" description="Helical" evidence="5">
    <location>
        <begin position="115"/>
        <end position="133"/>
    </location>
</feature>
<gene>
    <name evidence="6" type="ORF">RXV94_13525</name>
</gene>
<comment type="subcellular location">
    <subcellularLocation>
        <location evidence="1">Endomembrane system</location>
        <topology evidence="1">Multi-pass membrane protein</topology>
    </subcellularLocation>
</comment>
<feature type="transmembrane region" description="Helical" evidence="5">
    <location>
        <begin position="7"/>
        <end position="25"/>
    </location>
</feature>
<keyword evidence="2 5" id="KW-0812">Transmembrane</keyword>
<feature type="transmembrane region" description="Helical" evidence="5">
    <location>
        <begin position="84"/>
        <end position="103"/>
    </location>
</feature>
<dbReference type="GO" id="GO:0032259">
    <property type="term" value="P:methylation"/>
    <property type="evidence" value="ECO:0007669"/>
    <property type="project" value="UniProtKB-KW"/>
</dbReference>
<reference evidence="6 7" key="1">
    <citation type="submission" date="2023-10" db="EMBL/GenBank/DDBJ databases">
        <title>Marimonas sp. nov. isolated from tidal mud flat.</title>
        <authorList>
            <person name="Jaincy N.J."/>
            <person name="Srinivasan S."/>
            <person name="Lee S.-S."/>
        </authorList>
    </citation>
    <scope>NUCLEOTIDE SEQUENCE [LARGE SCALE GENOMIC DNA]</scope>
    <source>
        <strain evidence="6 7">MJ-SS3</strain>
    </source>
</reference>
<evidence type="ECO:0000313" key="6">
    <source>
        <dbReference type="EMBL" id="MDU8887186.1"/>
    </source>
</evidence>
<comment type="caution">
    <text evidence="6">The sequence shown here is derived from an EMBL/GenBank/DDBJ whole genome shotgun (WGS) entry which is preliminary data.</text>
</comment>
<dbReference type="Pfam" id="PF04191">
    <property type="entry name" value="PEMT"/>
    <property type="match status" value="1"/>
</dbReference>
<keyword evidence="3 5" id="KW-1133">Transmembrane helix</keyword>
<dbReference type="InterPro" id="IPR007318">
    <property type="entry name" value="Phopholipid_MeTrfase"/>
</dbReference>
<evidence type="ECO:0000256" key="1">
    <source>
        <dbReference type="ARBA" id="ARBA00004127"/>
    </source>
</evidence>
<dbReference type="RefSeq" id="WP_316663282.1">
    <property type="nucleotide sequence ID" value="NZ_JAWHTF010000009.1"/>
</dbReference>
<name>A0ABU3UA45_9FLAO</name>
<keyword evidence="6" id="KW-0489">Methyltransferase</keyword>
<feature type="transmembrane region" description="Helical" evidence="5">
    <location>
        <begin position="170"/>
        <end position="186"/>
    </location>
</feature>
<keyword evidence="6" id="KW-0808">Transferase</keyword>
<keyword evidence="4 5" id="KW-0472">Membrane</keyword>
<feature type="transmembrane region" description="Helical" evidence="5">
    <location>
        <begin position="45"/>
        <end position="63"/>
    </location>
</feature>
<evidence type="ECO:0000256" key="3">
    <source>
        <dbReference type="ARBA" id="ARBA00022989"/>
    </source>
</evidence>
<organism evidence="6 7">
    <name type="scientific">Gilvirhabdus luticola</name>
    <dbReference type="NCBI Taxonomy" id="3079858"/>
    <lineage>
        <taxon>Bacteria</taxon>
        <taxon>Pseudomonadati</taxon>
        <taxon>Bacteroidota</taxon>
        <taxon>Flavobacteriia</taxon>
        <taxon>Flavobacteriales</taxon>
        <taxon>Flavobacteriaceae</taxon>
        <taxon>Gilvirhabdus</taxon>
    </lineage>
</organism>
<dbReference type="Proteomes" id="UP001268651">
    <property type="component" value="Unassembled WGS sequence"/>
</dbReference>